<dbReference type="AlphaFoldDB" id="A0AA39ZVV5"/>
<reference evidence="9" key="1">
    <citation type="submission" date="2023-06" db="EMBL/GenBank/DDBJ databases">
        <title>Genome-scale phylogeny and comparative genomics of the fungal order Sordariales.</title>
        <authorList>
            <consortium name="Lawrence Berkeley National Laboratory"/>
            <person name="Hensen N."/>
            <person name="Bonometti L."/>
            <person name="Westerberg I."/>
            <person name="Brannstrom I.O."/>
            <person name="Guillou S."/>
            <person name="Cros-Aarteil S."/>
            <person name="Calhoun S."/>
            <person name="Haridas S."/>
            <person name="Kuo A."/>
            <person name="Mondo S."/>
            <person name="Pangilinan J."/>
            <person name="Riley R."/>
            <person name="Labutti K."/>
            <person name="Andreopoulos B."/>
            <person name="Lipzen A."/>
            <person name="Chen C."/>
            <person name="Yanf M."/>
            <person name="Daum C."/>
            <person name="Ng V."/>
            <person name="Clum A."/>
            <person name="Steindorff A."/>
            <person name="Ohm R."/>
            <person name="Martin F."/>
            <person name="Silar P."/>
            <person name="Natvig D."/>
            <person name="Lalanne C."/>
            <person name="Gautier V."/>
            <person name="Ament-Velasquez S.L."/>
            <person name="Kruys A."/>
            <person name="Hutchinson M.I."/>
            <person name="Powell A.J."/>
            <person name="Barry K."/>
            <person name="Miller A.N."/>
            <person name="Grigoriev I.V."/>
            <person name="Debuchy R."/>
            <person name="Gladieux P."/>
            <person name="Thoren M.H."/>
            <person name="Johannesson H."/>
        </authorList>
    </citation>
    <scope>NUCLEOTIDE SEQUENCE</scope>
    <source>
        <strain evidence="9">SMH4607-1</strain>
    </source>
</reference>
<dbReference type="GO" id="GO:0005634">
    <property type="term" value="C:nucleus"/>
    <property type="evidence" value="ECO:0007669"/>
    <property type="project" value="UniProtKB-SubCell"/>
</dbReference>
<dbReference type="InterPro" id="IPR036864">
    <property type="entry name" value="Zn2-C6_fun-type_DNA-bd_sf"/>
</dbReference>
<dbReference type="InterPro" id="IPR001138">
    <property type="entry name" value="Zn2Cys6_DnaBD"/>
</dbReference>
<dbReference type="SUPFAM" id="SSF57701">
    <property type="entry name" value="Zn2/Cys6 DNA-binding domain"/>
    <property type="match status" value="1"/>
</dbReference>
<keyword evidence="10" id="KW-1185">Reference proteome</keyword>
<sequence>MPPSTHPRLSSNLKSCHNCRRRRLRCDKSYPACHKCSIGGEECLGYGAVLRWASAPAIRARGKSPPPEEHESGQSWGQTPFTPSAFLTDPLLNHLSKTSRHYVHHFNTSVCRDLVSIDQNGRNPFRIMIALISRFPYLEALVIATSAMHLATMHRYQGRSAHAELVDALAAKDKAIRSLRAAITHATPASQAMVLVAIVFFINLDLIDSGKGGWKAHITAAGRLTASLQHTPTLNPALAPLADAIAADCLTYRILGSTVNTTNNTNPLPDDVDMAVLTRTQAHSYHCCPPAVLQVILSASRLNPADTAPAAALLRRARALRVPDWVRSIRGLAPGDDLDVRVGIASAHRAAACLYVSLVVPAVGARLDVLAQEILEHLATVPDDHMLLKGTVWPTFMAGAQTDDEGCRGWCIDRLRAVWTKNPWICPWGYIRTATEMLEKIWDGRGELAEGMNWLQQLKGSKDSNCLIV</sequence>
<dbReference type="Proteomes" id="UP001172102">
    <property type="component" value="Unassembled WGS sequence"/>
</dbReference>
<name>A0AA39ZVV5_9PEZI</name>
<evidence type="ECO:0000256" key="7">
    <source>
        <dbReference type="SAM" id="MobiDB-lite"/>
    </source>
</evidence>
<dbReference type="PANTHER" id="PTHR37534:SF51">
    <property type="entry name" value="ACRIFLAVINE SENSITIVITY CONTROL PROTEIN ACR-2"/>
    <property type="match status" value="1"/>
</dbReference>
<comment type="subcellular location">
    <subcellularLocation>
        <location evidence="1">Nucleus</location>
    </subcellularLocation>
</comment>
<evidence type="ECO:0000313" key="9">
    <source>
        <dbReference type="EMBL" id="KAK0704520.1"/>
    </source>
</evidence>
<keyword evidence="2" id="KW-0862">Zinc</keyword>
<dbReference type="PANTHER" id="PTHR37534">
    <property type="entry name" value="TRANSCRIPTIONAL ACTIVATOR PROTEIN UGA3"/>
    <property type="match status" value="1"/>
</dbReference>
<dbReference type="SMART" id="SM00066">
    <property type="entry name" value="GAL4"/>
    <property type="match status" value="1"/>
</dbReference>
<keyword evidence="6" id="KW-0539">Nucleus</keyword>
<comment type="caution">
    <text evidence="9">The sequence shown here is derived from an EMBL/GenBank/DDBJ whole genome shotgun (WGS) entry which is preliminary data.</text>
</comment>
<dbReference type="GO" id="GO:0045944">
    <property type="term" value="P:positive regulation of transcription by RNA polymerase II"/>
    <property type="evidence" value="ECO:0007669"/>
    <property type="project" value="TreeGrafter"/>
</dbReference>
<feature type="region of interest" description="Disordered" evidence="7">
    <location>
        <begin position="59"/>
        <end position="80"/>
    </location>
</feature>
<dbReference type="GO" id="GO:0008270">
    <property type="term" value="F:zinc ion binding"/>
    <property type="evidence" value="ECO:0007669"/>
    <property type="project" value="InterPro"/>
</dbReference>
<dbReference type="Gene3D" id="4.10.240.10">
    <property type="entry name" value="Zn(2)-C6 fungal-type DNA-binding domain"/>
    <property type="match status" value="1"/>
</dbReference>
<proteinExistence type="predicted"/>
<accession>A0AA39ZVV5</accession>
<dbReference type="PROSITE" id="PS00463">
    <property type="entry name" value="ZN2_CY6_FUNGAL_1"/>
    <property type="match status" value="1"/>
</dbReference>
<dbReference type="EMBL" id="JAUKUA010000007">
    <property type="protein sequence ID" value="KAK0704520.1"/>
    <property type="molecule type" value="Genomic_DNA"/>
</dbReference>
<evidence type="ECO:0000256" key="3">
    <source>
        <dbReference type="ARBA" id="ARBA00023015"/>
    </source>
</evidence>
<keyword evidence="3" id="KW-0805">Transcription regulation</keyword>
<gene>
    <name evidence="9" type="ORF">B0H67DRAFT_603650</name>
</gene>
<evidence type="ECO:0000259" key="8">
    <source>
        <dbReference type="PROSITE" id="PS50048"/>
    </source>
</evidence>
<evidence type="ECO:0000256" key="5">
    <source>
        <dbReference type="ARBA" id="ARBA00023163"/>
    </source>
</evidence>
<evidence type="ECO:0000313" key="10">
    <source>
        <dbReference type="Proteomes" id="UP001172102"/>
    </source>
</evidence>
<evidence type="ECO:0000256" key="4">
    <source>
        <dbReference type="ARBA" id="ARBA00023125"/>
    </source>
</evidence>
<evidence type="ECO:0000256" key="2">
    <source>
        <dbReference type="ARBA" id="ARBA00022833"/>
    </source>
</evidence>
<feature type="domain" description="Zn(2)-C6 fungal-type" evidence="8">
    <location>
        <begin position="15"/>
        <end position="43"/>
    </location>
</feature>
<evidence type="ECO:0000256" key="1">
    <source>
        <dbReference type="ARBA" id="ARBA00004123"/>
    </source>
</evidence>
<organism evidence="9 10">
    <name type="scientific">Lasiosphaeris hirsuta</name>
    <dbReference type="NCBI Taxonomy" id="260670"/>
    <lineage>
        <taxon>Eukaryota</taxon>
        <taxon>Fungi</taxon>
        <taxon>Dikarya</taxon>
        <taxon>Ascomycota</taxon>
        <taxon>Pezizomycotina</taxon>
        <taxon>Sordariomycetes</taxon>
        <taxon>Sordariomycetidae</taxon>
        <taxon>Sordariales</taxon>
        <taxon>Lasiosphaeriaceae</taxon>
        <taxon>Lasiosphaeris</taxon>
    </lineage>
</organism>
<dbReference type="GO" id="GO:0000981">
    <property type="term" value="F:DNA-binding transcription factor activity, RNA polymerase II-specific"/>
    <property type="evidence" value="ECO:0007669"/>
    <property type="project" value="InterPro"/>
</dbReference>
<evidence type="ECO:0000256" key="6">
    <source>
        <dbReference type="ARBA" id="ARBA00023242"/>
    </source>
</evidence>
<protein>
    <submittedName>
        <fullName evidence="9">Fungal-specific transcription factor domain-containing protein</fullName>
    </submittedName>
</protein>
<keyword evidence="5" id="KW-0804">Transcription</keyword>
<dbReference type="Pfam" id="PF00172">
    <property type="entry name" value="Zn_clus"/>
    <property type="match status" value="1"/>
</dbReference>
<dbReference type="Pfam" id="PF11951">
    <property type="entry name" value="Fungal_trans_2"/>
    <property type="match status" value="2"/>
</dbReference>
<dbReference type="CDD" id="cd00067">
    <property type="entry name" value="GAL4"/>
    <property type="match status" value="1"/>
</dbReference>
<dbReference type="PROSITE" id="PS50048">
    <property type="entry name" value="ZN2_CY6_FUNGAL_2"/>
    <property type="match status" value="1"/>
</dbReference>
<dbReference type="InterPro" id="IPR021858">
    <property type="entry name" value="Fun_TF"/>
</dbReference>
<keyword evidence="4" id="KW-0238">DNA-binding</keyword>
<dbReference type="GO" id="GO:0000976">
    <property type="term" value="F:transcription cis-regulatory region binding"/>
    <property type="evidence" value="ECO:0007669"/>
    <property type="project" value="TreeGrafter"/>
</dbReference>